<dbReference type="Pfam" id="PF12796">
    <property type="entry name" value="Ank_2"/>
    <property type="match status" value="1"/>
</dbReference>
<dbReference type="SMART" id="SM00248">
    <property type="entry name" value="ANK"/>
    <property type="match status" value="2"/>
</dbReference>
<gene>
    <name evidence="1" type="ORF">WA026_001613</name>
</gene>
<dbReference type="SUPFAM" id="SSF48403">
    <property type="entry name" value="Ankyrin repeat"/>
    <property type="match status" value="1"/>
</dbReference>
<sequence>MDILFVERNTCLHYLVEHPIREMFHPKLLIRIMLKYNAEVNIQNNYGDTPLYRAVEYEAVEFITALLHAEASVFIKKRKISVRWTSLTPTAITNQTYLSKLLNLL</sequence>
<dbReference type="InterPro" id="IPR002110">
    <property type="entry name" value="Ankyrin_rpt"/>
</dbReference>
<accession>A0AAW1UIS4</accession>
<protein>
    <submittedName>
        <fullName evidence="1">Uncharacterized protein</fullName>
    </submittedName>
</protein>
<keyword evidence="2" id="KW-1185">Reference proteome</keyword>
<organism evidence="1 2">
    <name type="scientific">Henosepilachna vigintioctopunctata</name>
    <dbReference type="NCBI Taxonomy" id="420089"/>
    <lineage>
        <taxon>Eukaryota</taxon>
        <taxon>Metazoa</taxon>
        <taxon>Ecdysozoa</taxon>
        <taxon>Arthropoda</taxon>
        <taxon>Hexapoda</taxon>
        <taxon>Insecta</taxon>
        <taxon>Pterygota</taxon>
        <taxon>Neoptera</taxon>
        <taxon>Endopterygota</taxon>
        <taxon>Coleoptera</taxon>
        <taxon>Polyphaga</taxon>
        <taxon>Cucujiformia</taxon>
        <taxon>Coccinelloidea</taxon>
        <taxon>Coccinellidae</taxon>
        <taxon>Epilachninae</taxon>
        <taxon>Epilachnini</taxon>
        <taxon>Henosepilachna</taxon>
    </lineage>
</organism>
<dbReference type="EMBL" id="JARQZJ010000091">
    <property type="protein sequence ID" value="KAK9883437.1"/>
    <property type="molecule type" value="Genomic_DNA"/>
</dbReference>
<dbReference type="Gene3D" id="1.25.40.20">
    <property type="entry name" value="Ankyrin repeat-containing domain"/>
    <property type="match status" value="1"/>
</dbReference>
<evidence type="ECO:0000313" key="2">
    <source>
        <dbReference type="Proteomes" id="UP001431783"/>
    </source>
</evidence>
<reference evidence="1 2" key="1">
    <citation type="submission" date="2023-03" db="EMBL/GenBank/DDBJ databases">
        <title>Genome insight into feeding habits of ladybird beetles.</title>
        <authorList>
            <person name="Li H.-S."/>
            <person name="Huang Y.-H."/>
            <person name="Pang H."/>
        </authorList>
    </citation>
    <scope>NUCLEOTIDE SEQUENCE [LARGE SCALE GENOMIC DNA]</scope>
    <source>
        <strain evidence="1">SYSU_2023b</strain>
        <tissue evidence="1">Whole body</tissue>
    </source>
</reference>
<evidence type="ECO:0000313" key="1">
    <source>
        <dbReference type="EMBL" id="KAK9883437.1"/>
    </source>
</evidence>
<comment type="caution">
    <text evidence="1">The sequence shown here is derived from an EMBL/GenBank/DDBJ whole genome shotgun (WGS) entry which is preliminary data.</text>
</comment>
<name>A0AAW1UIS4_9CUCU</name>
<dbReference type="Proteomes" id="UP001431783">
    <property type="component" value="Unassembled WGS sequence"/>
</dbReference>
<dbReference type="InterPro" id="IPR036770">
    <property type="entry name" value="Ankyrin_rpt-contain_sf"/>
</dbReference>
<proteinExistence type="predicted"/>
<dbReference type="AlphaFoldDB" id="A0AAW1UIS4"/>